<dbReference type="Gene3D" id="1.10.443.10">
    <property type="entry name" value="Intergrase catalytic core"/>
    <property type="match status" value="1"/>
</dbReference>
<dbReference type="GO" id="GO:0015074">
    <property type="term" value="P:DNA integration"/>
    <property type="evidence" value="ECO:0007669"/>
    <property type="project" value="InterPro"/>
</dbReference>
<evidence type="ECO:0008006" key="3">
    <source>
        <dbReference type="Google" id="ProtNLM"/>
    </source>
</evidence>
<reference evidence="2" key="1">
    <citation type="submission" date="2013-07" db="EMBL/GenBank/DDBJ databases">
        <title>Midgut Transcriptome Profiling of Anoplphora glabripennis, a Lignocellulose Degrading, Wood-Boring Cerambycid.</title>
        <authorList>
            <person name="Scully E.D."/>
            <person name="Hoover K."/>
            <person name="Carlson J.E."/>
            <person name="Tien M."/>
            <person name="Geib S.M."/>
        </authorList>
    </citation>
    <scope>NUCLEOTIDE SEQUENCE</scope>
</reference>
<dbReference type="SUPFAM" id="SSF56349">
    <property type="entry name" value="DNA breaking-rejoining enzymes"/>
    <property type="match status" value="1"/>
</dbReference>
<evidence type="ECO:0000256" key="1">
    <source>
        <dbReference type="ARBA" id="ARBA00023172"/>
    </source>
</evidence>
<dbReference type="EMBL" id="GALX01004315">
    <property type="protein sequence ID" value="JAB64151.1"/>
    <property type="molecule type" value="Transcribed_RNA"/>
</dbReference>
<dbReference type="AlphaFoldDB" id="V5I8P7"/>
<accession>V5I8P7</accession>
<sequence>MSHSFLFRSYNLSKLPNVVARFLDLTDSNLYTGHGLRRASATLLANAGGDITTLKRHGGWKSSTVAEGYIEESISSKIDIAKKIQGVQTPEASTSKGATCSINLPQSQNDSNNPLASNYGFTINVNVNINK</sequence>
<protein>
    <recommendedName>
        <fullName evidence="3">Tyr recombinase domain-containing protein</fullName>
    </recommendedName>
</protein>
<dbReference type="GO" id="GO:0003677">
    <property type="term" value="F:DNA binding"/>
    <property type="evidence" value="ECO:0007669"/>
    <property type="project" value="InterPro"/>
</dbReference>
<dbReference type="InterPro" id="IPR013762">
    <property type="entry name" value="Integrase-like_cat_sf"/>
</dbReference>
<dbReference type="InterPro" id="IPR011010">
    <property type="entry name" value="DNA_brk_join_enz"/>
</dbReference>
<organism evidence="2">
    <name type="scientific">Anoplophora glabripennis</name>
    <name type="common">Asian longhorn beetle</name>
    <name type="synonym">Anoplophora nobilis</name>
    <dbReference type="NCBI Taxonomy" id="217634"/>
    <lineage>
        <taxon>Eukaryota</taxon>
        <taxon>Metazoa</taxon>
        <taxon>Ecdysozoa</taxon>
        <taxon>Arthropoda</taxon>
        <taxon>Hexapoda</taxon>
        <taxon>Insecta</taxon>
        <taxon>Pterygota</taxon>
        <taxon>Neoptera</taxon>
        <taxon>Endopterygota</taxon>
        <taxon>Coleoptera</taxon>
        <taxon>Polyphaga</taxon>
        <taxon>Cucujiformia</taxon>
        <taxon>Chrysomeloidea</taxon>
        <taxon>Cerambycidae</taxon>
        <taxon>Lamiinae</taxon>
        <taxon>Lamiini</taxon>
        <taxon>Anoplophora</taxon>
    </lineage>
</organism>
<dbReference type="GO" id="GO:0006310">
    <property type="term" value="P:DNA recombination"/>
    <property type="evidence" value="ECO:0007669"/>
    <property type="project" value="UniProtKB-KW"/>
</dbReference>
<name>V5I8P7_ANOGL</name>
<keyword evidence="1" id="KW-0233">DNA recombination</keyword>
<evidence type="ECO:0000313" key="2">
    <source>
        <dbReference type="EMBL" id="JAB64151.1"/>
    </source>
</evidence>
<proteinExistence type="predicted"/>